<dbReference type="Gene3D" id="2.60.200.40">
    <property type="match status" value="1"/>
</dbReference>
<keyword evidence="4" id="KW-1185">Reference proteome</keyword>
<dbReference type="PANTHER" id="PTHR12358:SF112">
    <property type="entry name" value="LD11247P-RELATED"/>
    <property type="match status" value="1"/>
</dbReference>
<evidence type="ECO:0000259" key="2">
    <source>
        <dbReference type="PROSITE" id="PS50146"/>
    </source>
</evidence>
<dbReference type="Proteomes" id="UP001328107">
    <property type="component" value="Unassembled WGS sequence"/>
</dbReference>
<dbReference type="SUPFAM" id="SSF111331">
    <property type="entry name" value="NAD kinase/diacylglycerol kinase-like"/>
    <property type="match status" value="1"/>
</dbReference>
<dbReference type="Pfam" id="PF00781">
    <property type="entry name" value="DAGK_cat"/>
    <property type="match status" value="1"/>
</dbReference>
<proteinExistence type="predicted"/>
<evidence type="ECO:0000313" key="3">
    <source>
        <dbReference type="EMBL" id="GMR35986.1"/>
    </source>
</evidence>
<dbReference type="InterPro" id="IPR016064">
    <property type="entry name" value="NAD/diacylglycerol_kinase_sf"/>
</dbReference>
<dbReference type="InterPro" id="IPR050187">
    <property type="entry name" value="Lipid_Phosphate_FormReg"/>
</dbReference>
<gene>
    <name evidence="3" type="ORF">PMAYCL1PPCAC_06181</name>
</gene>
<evidence type="ECO:0000313" key="4">
    <source>
        <dbReference type="Proteomes" id="UP001328107"/>
    </source>
</evidence>
<feature type="domain" description="DAGKc" evidence="2">
    <location>
        <begin position="16"/>
        <end position="166"/>
    </location>
</feature>
<feature type="region of interest" description="Disordered" evidence="1">
    <location>
        <begin position="279"/>
        <end position="299"/>
    </location>
</feature>
<dbReference type="Gene3D" id="3.40.50.10330">
    <property type="entry name" value="Probable inorganic polyphosphate/atp-NAD kinase, domain 1"/>
    <property type="match status" value="1"/>
</dbReference>
<comment type="caution">
    <text evidence="3">The sequence shown here is derived from an EMBL/GenBank/DDBJ whole genome shotgun (WGS) entry which is preliminary data.</text>
</comment>
<dbReference type="GO" id="GO:0046512">
    <property type="term" value="P:sphingosine biosynthetic process"/>
    <property type="evidence" value="ECO:0007669"/>
    <property type="project" value="TreeGrafter"/>
</dbReference>
<sequence length="395" mass="44520">SHCLAQGDWTHRKMSDSIGRLLIFVNPNSGYMKGVKTFKEKVEPELRKKHIDYELIITEGVDHAKRLVETREDLANFNAILILSGDGLVFEVLNGLFNRRDHWELLHVLPIGIIPSGSGNGLLSSVFAARKYPLKNPSFTNKAIELATSATCLAQPVNLIHAQTRDSNYAAFLSIGWGLMADIDVESERWRKPLGSNRFVLGALIRCCNLRTYRGRLSYREHTLSDDVARSTFDVFGRTAAEKLRDCTCLKPGTSRRDRAESSTTRRNEDIWLTAHSIEGIPPSTSQSPRVDGLPSRTNSLQYTPWPVRTSLTTVRCNHGRCSMMRGSTYHSYASVIFPLVLVYSRCSSPSRRETTSRWTSSSGWTSHRSVSNLSLLEREESCWTERQSTPIPSR</sequence>
<dbReference type="GO" id="GO:0016020">
    <property type="term" value="C:membrane"/>
    <property type="evidence" value="ECO:0007669"/>
    <property type="project" value="TreeGrafter"/>
</dbReference>
<protein>
    <recommendedName>
        <fullName evidence="2">DAGKc domain-containing protein</fullName>
    </recommendedName>
</protein>
<dbReference type="GO" id="GO:0001727">
    <property type="term" value="F:lipid kinase activity"/>
    <property type="evidence" value="ECO:0007669"/>
    <property type="project" value="TreeGrafter"/>
</dbReference>
<name>A0AAN4Z8B9_9BILA</name>
<dbReference type="PANTHER" id="PTHR12358">
    <property type="entry name" value="SPHINGOSINE KINASE"/>
    <property type="match status" value="1"/>
</dbReference>
<dbReference type="AlphaFoldDB" id="A0AAN4Z8B9"/>
<dbReference type="EMBL" id="BTRK01000002">
    <property type="protein sequence ID" value="GMR35986.1"/>
    <property type="molecule type" value="Genomic_DNA"/>
</dbReference>
<organism evidence="3 4">
    <name type="scientific">Pristionchus mayeri</name>
    <dbReference type="NCBI Taxonomy" id="1317129"/>
    <lineage>
        <taxon>Eukaryota</taxon>
        <taxon>Metazoa</taxon>
        <taxon>Ecdysozoa</taxon>
        <taxon>Nematoda</taxon>
        <taxon>Chromadorea</taxon>
        <taxon>Rhabditida</taxon>
        <taxon>Rhabditina</taxon>
        <taxon>Diplogasteromorpha</taxon>
        <taxon>Diplogasteroidea</taxon>
        <taxon>Neodiplogasteridae</taxon>
        <taxon>Pristionchus</taxon>
    </lineage>
</organism>
<reference evidence="4" key="1">
    <citation type="submission" date="2022-10" db="EMBL/GenBank/DDBJ databases">
        <title>Genome assembly of Pristionchus species.</title>
        <authorList>
            <person name="Yoshida K."/>
            <person name="Sommer R.J."/>
        </authorList>
    </citation>
    <scope>NUCLEOTIDE SEQUENCE [LARGE SCALE GENOMIC DNA]</scope>
    <source>
        <strain evidence="4">RS5460</strain>
    </source>
</reference>
<dbReference type="InterPro" id="IPR001206">
    <property type="entry name" value="Diacylglycerol_kinase_cat_dom"/>
</dbReference>
<evidence type="ECO:0000256" key="1">
    <source>
        <dbReference type="SAM" id="MobiDB-lite"/>
    </source>
</evidence>
<dbReference type="PROSITE" id="PS50146">
    <property type="entry name" value="DAGK"/>
    <property type="match status" value="1"/>
</dbReference>
<dbReference type="InterPro" id="IPR017438">
    <property type="entry name" value="ATP-NAD_kinase_N"/>
</dbReference>
<dbReference type="GO" id="GO:0005737">
    <property type="term" value="C:cytoplasm"/>
    <property type="evidence" value="ECO:0007669"/>
    <property type="project" value="TreeGrafter"/>
</dbReference>
<dbReference type="SMART" id="SM00046">
    <property type="entry name" value="DAGKc"/>
    <property type="match status" value="1"/>
</dbReference>
<feature type="non-terminal residue" evidence="3">
    <location>
        <position position="1"/>
    </location>
</feature>
<accession>A0AAN4Z8B9</accession>